<comment type="caution">
    <text evidence="1">The sequence shown here is derived from an EMBL/GenBank/DDBJ whole genome shotgun (WGS) entry which is preliminary data.</text>
</comment>
<sequence>MARGDMLDQYFTSFKKKTKNESNARVVSKFVPDKPKYEVICTKSCLNGCVVTADFVAFFRSSKIGSSTTVSEHLMIFQALKKAGRRNVSRISTTALQRRRIWLSESSCNFEDSHAVAFHKALLLTAGERMVVTSRPSWVGDVVCRMWGERGSVFDLSSQLREELSTIKPESDELRLLAQEFFLTGTMTSDPDQRMLECVKMLCHSELISWIDLLRIVTGFTQFQKSDVSSHYVIYWKLNFLIYNAHFPL</sequence>
<reference evidence="1" key="1">
    <citation type="submission" date="2021-06" db="EMBL/GenBank/DDBJ databases">
        <title>Parelaphostrongylus tenuis whole genome reference sequence.</title>
        <authorList>
            <person name="Garwood T.J."/>
            <person name="Larsen P.A."/>
            <person name="Fountain-Jones N.M."/>
            <person name="Garbe J.R."/>
            <person name="Macchietto M.G."/>
            <person name="Kania S.A."/>
            <person name="Gerhold R.W."/>
            <person name="Richards J.E."/>
            <person name="Wolf T.M."/>
        </authorList>
    </citation>
    <scope>NUCLEOTIDE SEQUENCE</scope>
    <source>
        <strain evidence="1">MNPRO001-30</strain>
        <tissue evidence="1">Meninges</tissue>
    </source>
</reference>
<dbReference type="Proteomes" id="UP001196413">
    <property type="component" value="Unassembled WGS sequence"/>
</dbReference>
<name>A0AAD5N1I7_PARTN</name>
<dbReference type="EMBL" id="JAHQIW010003239">
    <property type="protein sequence ID" value="KAJ1357814.1"/>
    <property type="molecule type" value="Genomic_DNA"/>
</dbReference>
<keyword evidence="2" id="KW-1185">Reference proteome</keyword>
<evidence type="ECO:0000313" key="2">
    <source>
        <dbReference type="Proteomes" id="UP001196413"/>
    </source>
</evidence>
<dbReference type="AlphaFoldDB" id="A0AAD5N1I7"/>
<gene>
    <name evidence="1" type="ORF">KIN20_016054</name>
</gene>
<protein>
    <submittedName>
        <fullName evidence="1">Uncharacterized protein</fullName>
    </submittedName>
</protein>
<evidence type="ECO:0000313" key="1">
    <source>
        <dbReference type="EMBL" id="KAJ1357814.1"/>
    </source>
</evidence>
<proteinExistence type="predicted"/>
<organism evidence="1 2">
    <name type="scientific">Parelaphostrongylus tenuis</name>
    <name type="common">Meningeal worm</name>
    <dbReference type="NCBI Taxonomy" id="148309"/>
    <lineage>
        <taxon>Eukaryota</taxon>
        <taxon>Metazoa</taxon>
        <taxon>Ecdysozoa</taxon>
        <taxon>Nematoda</taxon>
        <taxon>Chromadorea</taxon>
        <taxon>Rhabditida</taxon>
        <taxon>Rhabditina</taxon>
        <taxon>Rhabditomorpha</taxon>
        <taxon>Strongyloidea</taxon>
        <taxon>Metastrongylidae</taxon>
        <taxon>Parelaphostrongylus</taxon>
    </lineage>
</organism>
<accession>A0AAD5N1I7</accession>